<keyword evidence="3" id="KW-0949">S-adenosyl-L-methionine</keyword>
<dbReference type="InterPro" id="IPR029063">
    <property type="entry name" value="SAM-dependent_MTases_sf"/>
</dbReference>
<name>A0A8H7K376_BIOOC</name>
<dbReference type="Gene3D" id="3.40.50.150">
    <property type="entry name" value="Vaccinia Virus protein VP39"/>
    <property type="match status" value="1"/>
</dbReference>
<evidence type="ECO:0000256" key="2">
    <source>
        <dbReference type="ARBA" id="ARBA00022679"/>
    </source>
</evidence>
<dbReference type="EMBL" id="JADCTT010000016">
    <property type="protein sequence ID" value="KAF9743994.1"/>
    <property type="molecule type" value="Genomic_DNA"/>
</dbReference>
<organism evidence="6 7">
    <name type="scientific">Bionectria ochroleuca</name>
    <name type="common">Gliocladium roseum</name>
    <dbReference type="NCBI Taxonomy" id="29856"/>
    <lineage>
        <taxon>Eukaryota</taxon>
        <taxon>Fungi</taxon>
        <taxon>Dikarya</taxon>
        <taxon>Ascomycota</taxon>
        <taxon>Pezizomycotina</taxon>
        <taxon>Sordariomycetes</taxon>
        <taxon>Hypocreomycetidae</taxon>
        <taxon>Hypocreales</taxon>
        <taxon>Bionectriaceae</taxon>
        <taxon>Clonostachys</taxon>
    </lineage>
</organism>
<reference evidence="6" key="1">
    <citation type="submission" date="2020-10" db="EMBL/GenBank/DDBJ databases">
        <title>High-Quality Genome Resource of Clonostachys rosea strain S41 by Oxford Nanopore Long-Read Sequencing.</title>
        <authorList>
            <person name="Wang H."/>
        </authorList>
    </citation>
    <scope>NUCLEOTIDE SEQUENCE</scope>
    <source>
        <strain evidence="6">S41</strain>
    </source>
</reference>
<protein>
    <recommendedName>
        <fullName evidence="8">O-methyltransferase domain-containing protein</fullName>
    </recommendedName>
</protein>
<evidence type="ECO:0000256" key="3">
    <source>
        <dbReference type="ARBA" id="ARBA00022691"/>
    </source>
</evidence>
<dbReference type="Pfam" id="PF08100">
    <property type="entry name" value="Dimerisation"/>
    <property type="match status" value="1"/>
</dbReference>
<evidence type="ECO:0000259" key="5">
    <source>
        <dbReference type="Pfam" id="PF08100"/>
    </source>
</evidence>
<evidence type="ECO:0000259" key="4">
    <source>
        <dbReference type="Pfam" id="PF00891"/>
    </source>
</evidence>
<dbReference type="Proteomes" id="UP000616885">
    <property type="component" value="Unassembled WGS sequence"/>
</dbReference>
<proteinExistence type="predicted"/>
<dbReference type="SUPFAM" id="SSF46785">
    <property type="entry name" value="Winged helix' DNA-binding domain"/>
    <property type="match status" value="1"/>
</dbReference>
<gene>
    <name evidence="6" type="ORF">IM811_006334</name>
</gene>
<dbReference type="Pfam" id="PF00891">
    <property type="entry name" value="Methyltransf_2"/>
    <property type="match status" value="1"/>
</dbReference>
<sequence length="423" mass="46746">MTSNEGVSRIVELANAISKSVASIQKTLDAEGSPSPSFDEDSSFHLPLETSKDRDILLDATAELHDLLLEPLNLIHRHGGHNNLVCLGAIAEFKIADLVPSNGQVSFGEIASATPMTERMIARLLRHAMTMRVFHEPEPGMVAHTSASKVLSHSAANDWLHSGTREMWPAATKMTEALKKWPASEEPNETGYSLSNDDGDTIYSVFAKDNERAGQWVRGMAIFSQRPQFNLSFITDYYDWESLGHAQVIDIGSQGALSVALAKKFKNLQLIAQDGQKGRDDDIPEDLRDRVQLRVHDPFAPQSCVAADVYSLRWMFHNWSDKYCIKILQALVPALKPGAKVLVQETLMPEPGTVSLWKEKNIRATDLNMAAAFNGQERTVAELRSLVTKADSGFAFQTVIEPEGSAFGILEFTWQGPVNQNTD</sequence>
<feature type="domain" description="O-methyltransferase dimerisation" evidence="5">
    <location>
        <begin position="86"/>
        <end position="151"/>
    </location>
</feature>
<accession>A0A8H7K376</accession>
<dbReference type="AlphaFoldDB" id="A0A8H7K376"/>
<dbReference type="PROSITE" id="PS51683">
    <property type="entry name" value="SAM_OMT_II"/>
    <property type="match status" value="1"/>
</dbReference>
<evidence type="ECO:0008006" key="8">
    <source>
        <dbReference type="Google" id="ProtNLM"/>
    </source>
</evidence>
<dbReference type="InterPro" id="IPR036388">
    <property type="entry name" value="WH-like_DNA-bd_sf"/>
</dbReference>
<dbReference type="PANTHER" id="PTHR43712">
    <property type="entry name" value="PUTATIVE (AFU_ORTHOLOGUE AFUA_4G14580)-RELATED"/>
    <property type="match status" value="1"/>
</dbReference>
<evidence type="ECO:0000313" key="7">
    <source>
        <dbReference type="Proteomes" id="UP000616885"/>
    </source>
</evidence>
<dbReference type="InterPro" id="IPR001077">
    <property type="entry name" value="COMT_C"/>
</dbReference>
<dbReference type="InterPro" id="IPR016461">
    <property type="entry name" value="COMT-like"/>
</dbReference>
<dbReference type="SUPFAM" id="SSF53335">
    <property type="entry name" value="S-adenosyl-L-methionine-dependent methyltransferases"/>
    <property type="match status" value="1"/>
</dbReference>
<keyword evidence="2" id="KW-0808">Transferase</keyword>
<keyword evidence="1" id="KW-0489">Methyltransferase</keyword>
<comment type="caution">
    <text evidence="6">The sequence shown here is derived from an EMBL/GenBank/DDBJ whole genome shotgun (WGS) entry which is preliminary data.</text>
</comment>
<dbReference type="PANTHER" id="PTHR43712:SF12">
    <property type="entry name" value="STERIGMATOCYSTIN 8-O-METHYLTRANSFERASE"/>
    <property type="match status" value="1"/>
</dbReference>
<evidence type="ECO:0000256" key="1">
    <source>
        <dbReference type="ARBA" id="ARBA00022603"/>
    </source>
</evidence>
<feature type="domain" description="O-methyltransferase C-terminal" evidence="4">
    <location>
        <begin position="199"/>
        <end position="390"/>
    </location>
</feature>
<dbReference type="GO" id="GO:0008171">
    <property type="term" value="F:O-methyltransferase activity"/>
    <property type="evidence" value="ECO:0007669"/>
    <property type="project" value="InterPro"/>
</dbReference>
<dbReference type="Gene3D" id="1.10.10.10">
    <property type="entry name" value="Winged helix-like DNA-binding domain superfamily/Winged helix DNA-binding domain"/>
    <property type="match status" value="1"/>
</dbReference>
<dbReference type="InterPro" id="IPR012967">
    <property type="entry name" value="COMT_dimerisation"/>
</dbReference>
<evidence type="ECO:0000313" key="6">
    <source>
        <dbReference type="EMBL" id="KAF9743994.1"/>
    </source>
</evidence>
<dbReference type="InterPro" id="IPR036390">
    <property type="entry name" value="WH_DNA-bd_sf"/>
</dbReference>
<dbReference type="GO" id="GO:0032259">
    <property type="term" value="P:methylation"/>
    <property type="evidence" value="ECO:0007669"/>
    <property type="project" value="UniProtKB-KW"/>
</dbReference>